<reference evidence="7 8" key="1">
    <citation type="journal article" date="2015" name="Genome Announc.">
        <title>Complete Genome Sequence of Cupriavidus basilensis 4G11, Isolated from the Oak Ridge Field Research Center Site.</title>
        <authorList>
            <person name="Ray J."/>
            <person name="Waters R.J."/>
            <person name="Skerker J.M."/>
            <person name="Kuehl J.V."/>
            <person name="Price M.N."/>
            <person name="Huang J."/>
            <person name="Chakraborty R."/>
            <person name="Arkin A.P."/>
            <person name="Deutschbauer A."/>
        </authorList>
    </citation>
    <scope>NUCLEOTIDE SEQUENCE [LARGE SCALE GENOMIC DNA]</scope>
    <source>
        <strain evidence="7">4G11</strain>
    </source>
</reference>
<dbReference type="Gene3D" id="1.20.1090.10">
    <property type="entry name" value="Dehydroquinate synthase-like - alpha domain"/>
    <property type="match status" value="1"/>
</dbReference>
<comment type="cofactor">
    <cofactor evidence="1">
        <name>Fe cation</name>
        <dbReference type="ChEBI" id="CHEBI:24875"/>
    </cofactor>
</comment>
<dbReference type="InterPro" id="IPR039697">
    <property type="entry name" value="Alcohol_dehydrogenase_Fe"/>
</dbReference>
<dbReference type="EC" id="1.1.1.195" evidence="7"/>
<sequence>MRTGLTTAQPTTPKSKRMAQFQQPVRFDTVPSILQEWGAARRLGEILAAWTERRSVLVVTDGGLHKAGVLEGAKASLAAAGFRVTVFDEVVADPPEAVLLRCVEHARAARVDLVIGLGGGSSMDIAKLAAVLVVSGQPLAEMYGIGNVKGARVPLVQMPTTAGTGSEVTNISIVSVGETTKMGIVAPQLYADRVILDAELTVGLPRQHTAATGIDAMVHAIEAYTSKHKKNAISDALAREALRLLSANLLPACENGNDRGAREAMLLGATLAGQAFANAPVAAVHALAYPLGGHFHIPHGLSNALMLGPVLRFNAAAAAAQYAELAGALGIGQADGDDEARTAAFIGFMEDLMDRSGAPRRLRDAGVTRESLAMLAADAMQQQRLLQNNPVEVQQADALRLYEQAY</sequence>
<evidence type="ECO:0000256" key="1">
    <source>
        <dbReference type="ARBA" id="ARBA00001962"/>
    </source>
</evidence>
<dbReference type="KEGG" id="cbw:RR42_s0770"/>
<keyword evidence="4" id="KW-0520">NAD</keyword>
<accession>A0A0C4YIA1</accession>
<evidence type="ECO:0000259" key="5">
    <source>
        <dbReference type="Pfam" id="PF00465"/>
    </source>
</evidence>
<dbReference type="InterPro" id="IPR018211">
    <property type="entry name" value="ADH_Fe_CS"/>
</dbReference>
<feature type="domain" description="Alcohol dehydrogenase iron-type/glycerol dehydrogenase GldA" evidence="5">
    <location>
        <begin position="32"/>
        <end position="197"/>
    </location>
</feature>
<dbReference type="STRING" id="68895.RR42_s0770"/>
<dbReference type="Gene3D" id="3.40.50.1970">
    <property type="match status" value="1"/>
</dbReference>
<name>A0A0C4YIA1_9BURK</name>
<dbReference type="GO" id="GO:0004022">
    <property type="term" value="F:alcohol dehydrogenase (NAD+) activity"/>
    <property type="evidence" value="ECO:0007669"/>
    <property type="project" value="UniProtKB-EC"/>
</dbReference>
<protein>
    <submittedName>
        <fullName evidence="7">Cinnamyl alcohol dehydrogenase/reductase or Alcohol dehydrogenase</fullName>
        <ecNumber evidence="7">1.1.1.1</ecNumber>
        <ecNumber evidence="7">1.1.1.195</ecNumber>
    </submittedName>
</protein>
<gene>
    <name evidence="7" type="ORF">RR42_s0770</name>
</gene>
<dbReference type="Proteomes" id="UP000031843">
    <property type="component" value="Chromosome secondary"/>
</dbReference>
<dbReference type="GO" id="GO:0046872">
    <property type="term" value="F:metal ion binding"/>
    <property type="evidence" value="ECO:0007669"/>
    <property type="project" value="InterPro"/>
</dbReference>
<dbReference type="EMBL" id="CP010537">
    <property type="protein sequence ID" value="AJG22360.1"/>
    <property type="molecule type" value="Genomic_DNA"/>
</dbReference>
<keyword evidence="3 7" id="KW-0560">Oxidoreductase</keyword>
<comment type="similarity">
    <text evidence="2">Belongs to the iron-containing alcohol dehydrogenase family.</text>
</comment>
<evidence type="ECO:0000256" key="2">
    <source>
        <dbReference type="ARBA" id="ARBA00007358"/>
    </source>
</evidence>
<dbReference type="PROSITE" id="PS00913">
    <property type="entry name" value="ADH_IRON_1"/>
    <property type="match status" value="1"/>
</dbReference>
<dbReference type="PANTHER" id="PTHR11496">
    <property type="entry name" value="ALCOHOL DEHYDROGENASE"/>
    <property type="match status" value="1"/>
</dbReference>
<dbReference type="GO" id="GO:0045551">
    <property type="term" value="F:cinnamyl-alcohol dehydrogenase activity"/>
    <property type="evidence" value="ECO:0007669"/>
    <property type="project" value="UniProtKB-EC"/>
</dbReference>
<dbReference type="CDD" id="cd08193">
    <property type="entry name" value="HVD"/>
    <property type="match status" value="1"/>
</dbReference>
<dbReference type="AlphaFoldDB" id="A0A0C4YIA1"/>
<evidence type="ECO:0000313" key="7">
    <source>
        <dbReference type="EMBL" id="AJG22360.1"/>
    </source>
</evidence>
<feature type="domain" description="Fe-containing alcohol dehydrogenase-like C-terminal" evidence="6">
    <location>
        <begin position="209"/>
        <end position="406"/>
    </location>
</feature>
<keyword evidence="8" id="KW-1185">Reference proteome</keyword>
<dbReference type="FunFam" id="1.20.1090.10:FF:000001">
    <property type="entry name" value="Aldehyde-alcohol dehydrogenase"/>
    <property type="match status" value="1"/>
</dbReference>
<dbReference type="InterPro" id="IPR001670">
    <property type="entry name" value="ADH_Fe/GldA"/>
</dbReference>
<evidence type="ECO:0000256" key="3">
    <source>
        <dbReference type="ARBA" id="ARBA00023002"/>
    </source>
</evidence>
<dbReference type="InterPro" id="IPR056798">
    <property type="entry name" value="ADH_Fe_C"/>
</dbReference>
<dbReference type="Pfam" id="PF00465">
    <property type="entry name" value="Fe-ADH"/>
    <property type="match status" value="1"/>
</dbReference>
<dbReference type="SUPFAM" id="SSF56796">
    <property type="entry name" value="Dehydroquinate synthase-like"/>
    <property type="match status" value="1"/>
</dbReference>
<evidence type="ECO:0000313" key="8">
    <source>
        <dbReference type="Proteomes" id="UP000031843"/>
    </source>
</evidence>
<dbReference type="Pfam" id="PF25137">
    <property type="entry name" value="ADH_Fe_C"/>
    <property type="match status" value="1"/>
</dbReference>
<dbReference type="PANTHER" id="PTHR11496:SF102">
    <property type="entry name" value="ALCOHOL DEHYDROGENASE 4"/>
    <property type="match status" value="1"/>
</dbReference>
<proteinExistence type="inferred from homology"/>
<dbReference type="FunFam" id="3.40.50.1970:FF:000003">
    <property type="entry name" value="Alcohol dehydrogenase, iron-containing"/>
    <property type="match status" value="1"/>
</dbReference>
<dbReference type="EC" id="1.1.1.1" evidence="7"/>
<evidence type="ECO:0000256" key="4">
    <source>
        <dbReference type="ARBA" id="ARBA00023027"/>
    </source>
</evidence>
<organism evidence="7 8">
    <name type="scientific">Cupriavidus basilensis</name>
    <dbReference type="NCBI Taxonomy" id="68895"/>
    <lineage>
        <taxon>Bacteria</taxon>
        <taxon>Pseudomonadati</taxon>
        <taxon>Pseudomonadota</taxon>
        <taxon>Betaproteobacteria</taxon>
        <taxon>Burkholderiales</taxon>
        <taxon>Burkholderiaceae</taxon>
        <taxon>Cupriavidus</taxon>
    </lineage>
</organism>
<evidence type="ECO:0000259" key="6">
    <source>
        <dbReference type="Pfam" id="PF25137"/>
    </source>
</evidence>